<gene>
    <name evidence="2" type="ORF">Lsha_1060</name>
</gene>
<feature type="chain" id="PRO_5006918129" description="Lipoprotein" evidence="1">
    <location>
        <begin position="21"/>
        <end position="78"/>
    </location>
</feature>
<dbReference type="EMBL" id="LNYW01000033">
    <property type="protein sequence ID" value="KTD62360.1"/>
    <property type="molecule type" value="Genomic_DNA"/>
</dbReference>
<dbReference type="PROSITE" id="PS51257">
    <property type="entry name" value="PROKAR_LIPOPROTEIN"/>
    <property type="match status" value="1"/>
</dbReference>
<sequence>MKITILSSLLFSFMFLTGCASQTSMNSNYKAAYIYTEDDNLRSKRVDYLGYGLGGKGFGGYGVGGYGLVGYGGQFPGS</sequence>
<dbReference type="RefSeq" id="WP_018577993.1">
    <property type="nucleotide sequence ID" value="NZ_KB892415.1"/>
</dbReference>
<keyword evidence="3" id="KW-1185">Reference proteome</keyword>
<name>A0A0W0YZR8_9GAMM</name>
<evidence type="ECO:0008006" key="4">
    <source>
        <dbReference type="Google" id="ProtNLM"/>
    </source>
</evidence>
<dbReference type="AlphaFoldDB" id="A0A0W0YZR8"/>
<feature type="signal peptide" evidence="1">
    <location>
        <begin position="1"/>
        <end position="20"/>
    </location>
</feature>
<reference evidence="2 3" key="1">
    <citation type="submission" date="2015-11" db="EMBL/GenBank/DDBJ databases">
        <title>Genomic analysis of 38 Legionella species identifies large and diverse effector repertoires.</title>
        <authorList>
            <person name="Burstein D."/>
            <person name="Amaro F."/>
            <person name="Zusman T."/>
            <person name="Lifshitz Z."/>
            <person name="Cohen O."/>
            <person name="Gilbert J.A."/>
            <person name="Pupko T."/>
            <person name="Shuman H.A."/>
            <person name="Segal G."/>
        </authorList>
    </citation>
    <scope>NUCLEOTIDE SEQUENCE [LARGE SCALE GENOMIC DNA]</scope>
    <source>
        <strain evidence="2 3">ATCC 49655</strain>
    </source>
</reference>
<dbReference type="Proteomes" id="UP000054600">
    <property type="component" value="Unassembled WGS sequence"/>
</dbReference>
<protein>
    <recommendedName>
        <fullName evidence="4">Lipoprotein</fullName>
    </recommendedName>
</protein>
<accession>A0A0W0YZR8</accession>
<dbReference type="PATRIC" id="fig|1122169.6.peg.1224"/>
<proteinExistence type="predicted"/>
<keyword evidence="1" id="KW-0732">Signal</keyword>
<evidence type="ECO:0000313" key="2">
    <source>
        <dbReference type="EMBL" id="KTD62360.1"/>
    </source>
</evidence>
<evidence type="ECO:0000313" key="3">
    <source>
        <dbReference type="Proteomes" id="UP000054600"/>
    </source>
</evidence>
<evidence type="ECO:0000256" key="1">
    <source>
        <dbReference type="SAM" id="SignalP"/>
    </source>
</evidence>
<organism evidence="2 3">
    <name type="scientific">Legionella shakespearei DSM 23087</name>
    <dbReference type="NCBI Taxonomy" id="1122169"/>
    <lineage>
        <taxon>Bacteria</taxon>
        <taxon>Pseudomonadati</taxon>
        <taxon>Pseudomonadota</taxon>
        <taxon>Gammaproteobacteria</taxon>
        <taxon>Legionellales</taxon>
        <taxon>Legionellaceae</taxon>
        <taxon>Legionella</taxon>
    </lineage>
</organism>
<comment type="caution">
    <text evidence="2">The sequence shown here is derived from an EMBL/GenBank/DDBJ whole genome shotgun (WGS) entry which is preliminary data.</text>
</comment>